<dbReference type="PROSITE" id="PS50280">
    <property type="entry name" value="SET"/>
    <property type="match status" value="1"/>
</dbReference>
<feature type="domain" description="SET" evidence="3">
    <location>
        <begin position="268"/>
        <end position="384"/>
    </location>
</feature>
<dbReference type="GO" id="GO:0005634">
    <property type="term" value="C:nucleus"/>
    <property type="evidence" value="ECO:0007669"/>
    <property type="project" value="TreeGrafter"/>
</dbReference>
<organism evidence="4 5">
    <name type="scientific">Hemiselmis andersenii</name>
    <name type="common">Cryptophyte alga</name>
    <dbReference type="NCBI Taxonomy" id="464988"/>
    <lineage>
        <taxon>Eukaryota</taxon>
        <taxon>Cryptophyceae</taxon>
        <taxon>Cryptomonadales</taxon>
        <taxon>Hemiselmidaceae</taxon>
        <taxon>Hemiselmis</taxon>
    </lineage>
</organism>
<dbReference type="SUPFAM" id="SSF82199">
    <property type="entry name" value="SET domain"/>
    <property type="match status" value="1"/>
</dbReference>
<keyword evidence="2" id="KW-0804">Transcription</keyword>
<protein>
    <recommendedName>
        <fullName evidence="3">SET domain-containing protein</fullName>
    </recommendedName>
</protein>
<name>A9BL90_HEMAN</name>
<dbReference type="PANTHER" id="PTHR45747">
    <property type="entry name" value="HISTONE-LYSINE N-METHYLTRANSFERASE E(Z)"/>
    <property type="match status" value="1"/>
</dbReference>
<reference evidence="4 5" key="1">
    <citation type="journal article" date="2007" name="Proc. Natl. Acad. Sci. U.S.A.">
        <title>Nucleomorph genome of Hemiselmis andersenii reveals complete intron loss and compaction as a driver of protein structure and function.</title>
        <authorList>
            <person name="Lane C.E."/>
            <person name="van den Heuvel K."/>
            <person name="Kozera C."/>
            <person name="Curtis B.A."/>
            <person name="Parsons B.J."/>
            <person name="Bowman S."/>
            <person name="Archibald J.M."/>
        </authorList>
    </citation>
    <scope>NUCLEOTIDE SEQUENCE [LARGE SCALE GENOMIC DNA]</scope>
    <source>
        <strain evidence="4 5">CCMP644</strain>
    </source>
</reference>
<dbReference type="AlphaFoldDB" id="A9BL90"/>
<dbReference type="Proteomes" id="UP000243127">
    <property type="component" value="Nucleomorph 3"/>
</dbReference>
<accession>A9BL90</accession>
<dbReference type="GO" id="GO:0046976">
    <property type="term" value="F:histone H3K27 methyltransferase activity"/>
    <property type="evidence" value="ECO:0007669"/>
    <property type="project" value="TreeGrafter"/>
</dbReference>
<evidence type="ECO:0000313" key="4">
    <source>
        <dbReference type="EMBL" id="ABW98273.1"/>
    </source>
</evidence>
<keyword evidence="4" id="KW-0542">Nucleomorph</keyword>
<evidence type="ECO:0000256" key="1">
    <source>
        <dbReference type="ARBA" id="ARBA00023015"/>
    </source>
</evidence>
<geneLocation type="nucleomorph" evidence="4"/>
<evidence type="ECO:0000313" key="5">
    <source>
        <dbReference type="Proteomes" id="UP000243127"/>
    </source>
</evidence>
<dbReference type="Gene3D" id="2.170.270.10">
    <property type="entry name" value="SET domain"/>
    <property type="match status" value="1"/>
</dbReference>
<dbReference type="InterPro" id="IPR046341">
    <property type="entry name" value="SET_dom_sf"/>
</dbReference>
<dbReference type="GO" id="GO:0003682">
    <property type="term" value="F:chromatin binding"/>
    <property type="evidence" value="ECO:0007669"/>
    <property type="project" value="TreeGrafter"/>
</dbReference>
<dbReference type="Pfam" id="PF00856">
    <property type="entry name" value="SET"/>
    <property type="match status" value="1"/>
</dbReference>
<dbReference type="GeneID" id="5739416"/>
<gene>
    <name evidence="4" type="ORF">HAN_3g471</name>
</gene>
<keyword evidence="1" id="KW-0805">Transcription regulation</keyword>
<evidence type="ECO:0000259" key="3">
    <source>
        <dbReference type="PROSITE" id="PS50280"/>
    </source>
</evidence>
<proteinExistence type="predicted"/>
<dbReference type="RefSeq" id="XP_001712598.1">
    <property type="nucleotide sequence ID" value="XM_001712546.1"/>
</dbReference>
<evidence type="ECO:0000256" key="2">
    <source>
        <dbReference type="ARBA" id="ARBA00023163"/>
    </source>
</evidence>
<sequence>MNMKKITTFSFLFFLEKYKKNFFIFVEINYKKISKKKKFVKNLLNWIQKKVLHNFSLNSILSITDYFFNSEKTDSKLREKEDSFKNISEFKKIISYFFIKTLLSQKKRISNFKLKRLRFCKKKLLFWEIFSKIKNLYLEKSWSLNVYGEKVVENFQSMECDELRSLQNSFFLKKPNFRKIFSFFLKYTNHQSTSIPLEHYSYYIFFNLFQSFLVFFPKIFRKPRKLKKETQFKLKIFLENFQFKNSKFIKNKNFWVESFKKKSLKINQKIKILPSYKHGWGIFSPSGVSNMTIFSEYRGKYIKPSNLNKIEIFYRFSNQDLFFFKLNQAITVDATFSGNLGRLINHSCKPNCFSKIIFHSLKSHIMIISLKNLKKFEELVYDYRINSDEFDYEQIICCCQNLVCRKNLSL</sequence>
<dbReference type="InterPro" id="IPR045318">
    <property type="entry name" value="EZH1/2-like"/>
</dbReference>
<dbReference type="PANTHER" id="PTHR45747:SF4">
    <property type="entry name" value="HISTONE-LYSINE N-METHYLTRANSFERASE E(Z)"/>
    <property type="match status" value="1"/>
</dbReference>
<dbReference type="EMBL" id="CP000883">
    <property type="protein sequence ID" value="ABW98273.1"/>
    <property type="molecule type" value="Genomic_DNA"/>
</dbReference>
<dbReference type="InterPro" id="IPR001214">
    <property type="entry name" value="SET_dom"/>
</dbReference>
<dbReference type="SMART" id="SM00317">
    <property type="entry name" value="SET"/>
    <property type="match status" value="1"/>
</dbReference>
<dbReference type="GO" id="GO:0031507">
    <property type="term" value="P:heterochromatin formation"/>
    <property type="evidence" value="ECO:0007669"/>
    <property type="project" value="TreeGrafter"/>
</dbReference>